<dbReference type="EMBL" id="CM007647">
    <property type="protein sequence ID" value="ONM07046.1"/>
    <property type="molecule type" value="Genomic_DNA"/>
</dbReference>
<evidence type="ECO:0000313" key="1">
    <source>
        <dbReference type="EMBL" id="ONM07046.1"/>
    </source>
</evidence>
<protein>
    <submittedName>
        <fullName evidence="1">U3 snoRNP-associated protein-like EMB2271</fullName>
    </submittedName>
</protein>
<reference evidence="1" key="1">
    <citation type="submission" date="2015-12" db="EMBL/GenBank/DDBJ databases">
        <title>Update maize B73 reference genome by single molecule sequencing technologies.</title>
        <authorList>
            <consortium name="Maize Genome Sequencing Project"/>
            <person name="Ware D."/>
        </authorList>
    </citation>
    <scope>NUCLEOTIDE SEQUENCE [LARGE SCALE GENOMIC DNA]</scope>
    <source>
        <tissue evidence="1">Seedling</tissue>
    </source>
</reference>
<organism evidence="1">
    <name type="scientific">Zea mays</name>
    <name type="common">Maize</name>
    <dbReference type="NCBI Taxonomy" id="4577"/>
    <lineage>
        <taxon>Eukaryota</taxon>
        <taxon>Viridiplantae</taxon>
        <taxon>Streptophyta</taxon>
        <taxon>Embryophyta</taxon>
        <taxon>Tracheophyta</taxon>
        <taxon>Spermatophyta</taxon>
        <taxon>Magnoliopsida</taxon>
        <taxon>Liliopsida</taxon>
        <taxon>Poales</taxon>
        <taxon>Poaceae</taxon>
        <taxon>PACMAD clade</taxon>
        <taxon>Panicoideae</taxon>
        <taxon>Andropogonodae</taxon>
        <taxon>Andropogoneae</taxon>
        <taxon>Tripsacinae</taxon>
        <taxon>Zea</taxon>
    </lineage>
</organism>
<dbReference type="AlphaFoldDB" id="A0A1D6KX57"/>
<name>A0A1D6KX57_MAIZE</name>
<accession>A0A1D6KX57</accession>
<proteinExistence type="predicted"/>
<gene>
    <name evidence="1" type="ORF">ZEAMMB73_Zm00001d033244</name>
</gene>
<sequence>MAWLRLGADLMRMGTSAVGRRRTRRRWGRRRCG</sequence>